<comment type="caution">
    <text evidence="1">The sequence shown here is derived from an EMBL/GenBank/DDBJ whole genome shotgun (WGS) entry which is preliminary data.</text>
</comment>
<evidence type="ECO:0000313" key="2">
    <source>
        <dbReference type="Proteomes" id="UP000293781"/>
    </source>
</evidence>
<dbReference type="Proteomes" id="UP000293781">
    <property type="component" value="Unassembled WGS sequence"/>
</dbReference>
<evidence type="ECO:0000313" key="1">
    <source>
        <dbReference type="EMBL" id="RZT82522.1"/>
    </source>
</evidence>
<dbReference type="AlphaFoldDB" id="A0A4Q7ULM4"/>
<sequence length="91" mass="9994">MDLVPEIVKSLTGRSRYEALMGNVQGLSLLLDGAKSLIKGCEPPPGALYQFAARVEDLEDAHKQAVETLRAFHTRVKTFEADLVAKPWKVG</sequence>
<name>A0A4Q7ULM4_9ACTN</name>
<dbReference type="EMBL" id="SHKK01000001">
    <property type="protein sequence ID" value="RZT82522.1"/>
    <property type="molecule type" value="Genomic_DNA"/>
</dbReference>
<dbReference type="RefSeq" id="WP_130407060.1">
    <property type="nucleotide sequence ID" value="NZ_SHKK01000001.1"/>
</dbReference>
<dbReference type="OrthoDB" id="3389214at2"/>
<reference evidence="1 2" key="1">
    <citation type="submission" date="2019-02" db="EMBL/GenBank/DDBJ databases">
        <title>Sequencing the genomes of 1000 actinobacteria strains.</title>
        <authorList>
            <person name="Klenk H.-P."/>
        </authorList>
    </citation>
    <scope>NUCLEOTIDE SEQUENCE [LARGE SCALE GENOMIC DNA]</scope>
    <source>
        <strain evidence="1 2">DSM 45888</strain>
    </source>
</reference>
<protein>
    <submittedName>
        <fullName evidence="1">Uncharacterized protein</fullName>
    </submittedName>
</protein>
<keyword evidence="2" id="KW-1185">Reference proteome</keyword>
<gene>
    <name evidence="1" type="ORF">EV382_5831</name>
</gene>
<organism evidence="1 2">
    <name type="scientific">Micromonospora violae</name>
    <dbReference type="NCBI Taxonomy" id="1278207"/>
    <lineage>
        <taxon>Bacteria</taxon>
        <taxon>Bacillati</taxon>
        <taxon>Actinomycetota</taxon>
        <taxon>Actinomycetes</taxon>
        <taxon>Micromonosporales</taxon>
        <taxon>Micromonosporaceae</taxon>
        <taxon>Micromonospora</taxon>
    </lineage>
</organism>
<proteinExistence type="predicted"/>
<accession>A0A4Q7ULM4</accession>